<feature type="binding site" evidence="17">
    <location>
        <position position="337"/>
    </location>
    <ligand>
        <name>(6S)-NADPHX</name>
        <dbReference type="ChEBI" id="CHEBI:64076"/>
    </ligand>
</feature>
<keyword evidence="10 17" id="KW-0520">NAD</keyword>
<sequence>MSMQRLCPPAPSLPVHEDPFLLLDDPFLLADTATTRHVETQALAAVQPGETSLMQRAGHALYRLIMARYPHAQNIWVLAGAGNNGGDAIVAAAWLHKAGKQVHVTWLGSPAQMSSDTTKAVAAAQQAGLALHPLDSEVTLPAIELMIDGLLGIGLTPDRPVSTKIAQIIAAINQLPAPVVAVDLPSGLIADTGAIASCCVRADTTLTFLCAKPGLFTAEGRAYSGEIWLDTLDMALSAPFPPVARLWTGVLPHPPRAHNTHKGSFGDVAVVGGADSMTGAAILAARAAIGAGAGRVYVSLLTQSPAAIALDTLHPELMFRTIQQLDISKLTIACGCGAGQEVAHVLPELLRKCPRLLLDADALNAIAADAALQQLLKARAPMQMTTVITPHPLEAARLLNITVDQVQTSRLKTAKTLAQHFGCICVLKGSGTIIATPRQISLINISGNGALATAGTGDVLAGWLTGRWSAFPDEALQHNMACGVWQHGDAADRWQQAGHTGPLPASQLIDWLLCA</sequence>
<dbReference type="GO" id="GO:0052855">
    <property type="term" value="F:ADP-dependent NAD(P)H-hydrate dehydratase activity"/>
    <property type="evidence" value="ECO:0007669"/>
    <property type="project" value="UniProtKB-UniRule"/>
</dbReference>
<comment type="similarity">
    <text evidence="3 19">In the N-terminal section; belongs to the NnrE/AIBP family.</text>
</comment>
<dbReference type="NCBIfam" id="TIGR00197">
    <property type="entry name" value="yjeF_nterm"/>
    <property type="match status" value="1"/>
</dbReference>
<dbReference type="InterPro" id="IPR036652">
    <property type="entry name" value="YjeF_N_dom_sf"/>
</dbReference>
<keyword evidence="6 17" id="KW-0547">Nucleotide-binding</keyword>
<evidence type="ECO:0000256" key="14">
    <source>
        <dbReference type="ARBA" id="ARBA00025153"/>
    </source>
</evidence>
<protein>
    <recommendedName>
        <fullName evidence="19">Bifunctional NAD(P)H-hydrate repair enzyme</fullName>
    </recommendedName>
    <alternativeName>
        <fullName evidence="19">Nicotinamide nucleotide repair protein</fullName>
    </alternativeName>
    <domain>
        <recommendedName>
            <fullName evidence="19">ADP-dependent (S)-NAD(P)H-hydrate dehydratase</fullName>
            <ecNumber evidence="19">4.2.1.136</ecNumber>
        </recommendedName>
        <alternativeName>
            <fullName evidence="19">ADP-dependent NAD(P)HX dehydratase</fullName>
        </alternativeName>
    </domain>
    <domain>
        <recommendedName>
            <fullName evidence="19">NAD(P)H-hydrate epimerase</fullName>
            <ecNumber evidence="19">5.1.99.6</ecNumber>
        </recommendedName>
    </domain>
</protein>
<evidence type="ECO:0000256" key="16">
    <source>
        <dbReference type="ARBA" id="ARBA00049209"/>
    </source>
</evidence>
<feature type="domain" description="YjeF C-terminal" evidence="20">
    <location>
        <begin position="245"/>
        <end position="515"/>
    </location>
</feature>
<comment type="caution">
    <text evidence="18">Lacks conserved residue(s) required for the propagation of feature annotation.</text>
</comment>
<comment type="cofactor">
    <cofactor evidence="18 19">
        <name>K(+)</name>
        <dbReference type="ChEBI" id="CHEBI:29103"/>
    </cofactor>
    <text evidence="18 19">Binds 1 potassium ion per subunit.</text>
</comment>
<dbReference type="EC" id="5.1.99.6" evidence="19"/>
<comment type="function">
    <text evidence="17">Catalyzes the dehydration of the S-form of NAD(P)HX at the expense of ADP, which is converted to AMP. Together with NAD(P)HX epimerase, which catalyzes the epimerization of the S- and R-forms, the enzyme allows the repair of both epimers of NAD(P)HX, a damaged form of NAD(P)H that is a result of enzymatic or heat-dependent hydration.</text>
</comment>
<feature type="binding site" evidence="17">
    <location>
        <position position="280"/>
    </location>
    <ligand>
        <name>(6S)-NADPHX</name>
        <dbReference type="ChEBI" id="CHEBI:64076"/>
    </ligand>
</feature>
<dbReference type="PANTHER" id="PTHR12592">
    <property type="entry name" value="ATP-DEPENDENT (S)-NAD(P)H-HYDRATE DEHYDRATASE FAMILY MEMBER"/>
    <property type="match status" value="1"/>
</dbReference>
<evidence type="ECO:0000256" key="12">
    <source>
        <dbReference type="ARBA" id="ARBA00023239"/>
    </source>
</evidence>
<evidence type="ECO:0000256" key="6">
    <source>
        <dbReference type="ARBA" id="ARBA00022741"/>
    </source>
</evidence>
<comment type="catalytic activity">
    <reaction evidence="15 17 19">
        <text>(6S)-NADHX + ADP = AMP + phosphate + NADH + H(+)</text>
        <dbReference type="Rhea" id="RHEA:32223"/>
        <dbReference type="ChEBI" id="CHEBI:15378"/>
        <dbReference type="ChEBI" id="CHEBI:43474"/>
        <dbReference type="ChEBI" id="CHEBI:57945"/>
        <dbReference type="ChEBI" id="CHEBI:64074"/>
        <dbReference type="ChEBI" id="CHEBI:456215"/>
        <dbReference type="ChEBI" id="CHEBI:456216"/>
        <dbReference type="EC" id="4.2.1.136"/>
    </reaction>
</comment>
<evidence type="ECO:0000256" key="2">
    <source>
        <dbReference type="ARBA" id="ARBA00000909"/>
    </source>
</evidence>
<dbReference type="PROSITE" id="PS51383">
    <property type="entry name" value="YJEF_C_3"/>
    <property type="match status" value="1"/>
</dbReference>
<keyword evidence="23" id="KW-1185">Reference proteome</keyword>
<feature type="binding site" evidence="18">
    <location>
        <position position="148"/>
    </location>
    <ligand>
        <name>K(+)</name>
        <dbReference type="ChEBI" id="CHEBI:29103"/>
    </ligand>
</feature>
<reference evidence="22 23" key="1">
    <citation type="submission" date="2018-01" db="EMBL/GenBank/DDBJ databases">
        <title>Saezia sanguinis gen. nov., sp. nov., in the order Burkholderiales isolated from human blood.</title>
        <authorList>
            <person name="Medina-Pascual M.J."/>
            <person name="Valdezate S."/>
            <person name="Monzon S."/>
            <person name="Cuesta I."/>
            <person name="Carrasco G."/>
            <person name="Villalon P."/>
            <person name="Saez-Nieto J.A."/>
        </authorList>
    </citation>
    <scope>NUCLEOTIDE SEQUENCE [LARGE SCALE GENOMIC DNA]</scope>
    <source>
        <strain evidence="22 23">CNM695-12</strain>
    </source>
</reference>
<feature type="binding site" evidence="17">
    <location>
        <position position="457"/>
    </location>
    <ligand>
        <name>AMP</name>
        <dbReference type="ChEBI" id="CHEBI:456215"/>
    </ligand>
</feature>
<dbReference type="EC" id="4.2.1.136" evidence="19"/>
<dbReference type="InterPro" id="IPR029056">
    <property type="entry name" value="Ribokinase-like"/>
</dbReference>
<evidence type="ECO:0000256" key="1">
    <source>
        <dbReference type="ARBA" id="ARBA00000013"/>
    </source>
</evidence>
<dbReference type="InterPro" id="IPR017953">
    <property type="entry name" value="Carbohydrate_kinase_pred_CS"/>
</dbReference>
<comment type="catalytic activity">
    <reaction evidence="16 17 19">
        <text>(6S)-NADPHX + ADP = AMP + phosphate + NADPH + H(+)</text>
        <dbReference type="Rhea" id="RHEA:32235"/>
        <dbReference type="ChEBI" id="CHEBI:15378"/>
        <dbReference type="ChEBI" id="CHEBI:43474"/>
        <dbReference type="ChEBI" id="CHEBI:57783"/>
        <dbReference type="ChEBI" id="CHEBI:64076"/>
        <dbReference type="ChEBI" id="CHEBI:456215"/>
        <dbReference type="ChEBI" id="CHEBI:456216"/>
        <dbReference type="EC" id="4.2.1.136"/>
    </reaction>
</comment>
<dbReference type="CDD" id="cd01171">
    <property type="entry name" value="YXKO-related"/>
    <property type="match status" value="1"/>
</dbReference>
<organism evidence="22 23">
    <name type="scientific">Saezia sanguinis</name>
    <dbReference type="NCBI Taxonomy" id="1965230"/>
    <lineage>
        <taxon>Bacteria</taxon>
        <taxon>Pseudomonadati</taxon>
        <taxon>Pseudomonadota</taxon>
        <taxon>Betaproteobacteria</taxon>
        <taxon>Burkholderiales</taxon>
        <taxon>Saeziaceae</taxon>
        <taxon>Saezia</taxon>
    </lineage>
</organism>
<evidence type="ECO:0000313" key="23">
    <source>
        <dbReference type="Proteomes" id="UP000286947"/>
    </source>
</evidence>
<evidence type="ECO:0000259" key="21">
    <source>
        <dbReference type="PROSITE" id="PS51385"/>
    </source>
</evidence>
<dbReference type="GO" id="GO:0005524">
    <property type="term" value="F:ATP binding"/>
    <property type="evidence" value="ECO:0007669"/>
    <property type="project" value="UniProtKB-UniRule"/>
</dbReference>
<dbReference type="GO" id="GO:0046496">
    <property type="term" value="P:nicotinamide nucleotide metabolic process"/>
    <property type="evidence" value="ECO:0007669"/>
    <property type="project" value="UniProtKB-UniRule"/>
</dbReference>
<feature type="binding site" evidence="18">
    <location>
        <position position="186"/>
    </location>
    <ligand>
        <name>K(+)</name>
        <dbReference type="ChEBI" id="CHEBI:29103"/>
    </ligand>
</feature>
<dbReference type="NCBIfam" id="TIGR00196">
    <property type="entry name" value="yjeF_cterm"/>
    <property type="match status" value="1"/>
</dbReference>
<feature type="binding site" evidence="17">
    <location>
        <position position="458"/>
    </location>
    <ligand>
        <name>(6S)-NADPHX</name>
        <dbReference type="ChEBI" id="CHEBI:64076"/>
    </ligand>
</feature>
<evidence type="ECO:0000256" key="7">
    <source>
        <dbReference type="ARBA" id="ARBA00022840"/>
    </source>
</evidence>
<dbReference type="AlphaFoldDB" id="A0A433SG86"/>
<keyword evidence="7 17" id="KW-0067">ATP-binding</keyword>
<dbReference type="GO" id="GO:0110051">
    <property type="term" value="P:metabolite repair"/>
    <property type="evidence" value="ECO:0007669"/>
    <property type="project" value="TreeGrafter"/>
</dbReference>
<keyword evidence="8 17" id="KW-0521">NADP</keyword>
<gene>
    <name evidence="22" type="primary">nnr</name>
    <name evidence="17" type="synonym">nnrD</name>
    <name evidence="18" type="synonym">nnrE</name>
    <name evidence="22" type="ORF">CUZ56_00140</name>
</gene>
<evidence type="ECO:0000256" key="4">
    <source>
        <dbReference type="ARBA" id="ARBA00009524"/>
    </source>
</evidence>
<dbReference type="PANTHER" id="PTHR12592:SF0">
    <property type="entry name" value="ATP-DEPENDENT (S)-NAD(P)H-HYDRATE DEHYDRATASE"/>
    <property type="match status" value="1"/>
</dbReference>
<comment type="caution">
    <text evidence="22">The sequence shown here is derived from an EMBL/GenBank/DDBJ whole genome shotgun (WGS) entry which is preliminary data.</text>
</comment>
<evidence type="ECO:0000256" key="8">
    <source>
        <dbReference type="ARBA" id="ARBA00022857"/>
    </source>
</evidence>
<feature type="binding site" evidence="17">
    <location>
        <position position="391"/>
    </location>
    <ligand>
        <name>(6S)-NADPHX</name>
        <dbReference type="ChEBI" id="CHEBI:64076"/>
    </ligand>
</feature>
<evidence type="ECO:0000256" key="15">
    <source>
        <dbReference type="ARBA" id="ARBA00048238"/>
    </source>
</evidence>
<comment type="similarity">
    <text evidence="17">Belongs to the NnrD/CARKD family.</text>
</comment>
<evidence type="ECO:0000256" key="5">
    <source>
        <dbReference type="ARBA" id="ARBA00022723"/>
    </source>
</evidence>
<dbReference type="EMBL" id="PQSP01000001">
    <property type="protein sequence ID" value="RUS67664.1"/>
    <property type="molecule type" value="Genomic_DNA"/>
</dbReference>
<keyword evidence="5 18" id="KW-0479">Metal-binding</keyword>
<comment type="subunit">
    <text evidence="17">Homotetramer.</text>
</comment>
<dbReference type="InterPro" id="IPR030677">
    <property type="entry name" value="Nnr"/>
</dbReference>
<dbReference type="RefSeq" id="WP_239441914.1">
    <property type="nucleotide sequence ID" value="NZ_PQSP01000001.1"/>
</dbReference>
<dbReference type="PROSITE" id="PS01050">
    <property type="entry name" value="YJEF_C_2"/>
    <property type="match status" value="1"/>
</dbReference>
<dbReference type="Gene3D" id="3.40.1190.20">
    <property type="match status" value="1"/>
</dbReference>
<dbReference type="GO" id="GO:0052856">
    <property type="term" value="F:NAD(P)HX epimerase activity"/>
    <property type="evidence" value="ECO:0007669"/>
    <property type="project" value="UniProtKB-UniRule"/>
</dbReference>
<evidence type="ECO:0000313" key="22">
    <source>
        <dbReference type="EMBL" id="RUS67664.1"/>
    </source>
</evidence>
<dbReference type="InterPro" id="IPR000631">
    <property type="entry name" value="CARKD"/>
</dbReference>
<evidence type="ECO:0000259" key="20">
    <source>
        <dbReference type="PROSITE" id="PS51383"/>
    </source>
</evidence>
<evidence type="ECO:0000256" key="10">
    <source>
        <dbReference type="ARBA" id="ARBA00023027"/>
    </source>
</evidence>
<dbReference type="HAMAP" id="MF_01966">
    <property type="entry name" value="NADHX_epimerase"/>
    <property type="match status" value="1"/>
</dbReference>
<comment type="cofactor">
    <cofactor evidence="17">
        <name>Mg(2+)</name>
        <dbReference type="ChEBI" id="CHEBI:18420"/>
    </cofactor>
</comment>
<evidence type="ECO:0000256" key="18">
    <source>
        <dbReference type="HAMAP-Rule" id="MF_01966"/>
    </source>
</evidence>
<dbReference type="Proteomes" id="UP000286947">
    <property type="component" value="Unassembled WGS sequence"/>
</dbReference>
<evidence type="ECO:0000256" key="11">
    <source>
        <dbReference type="ARBA" id="ARBA00023235"/>
    </source>
</evidence>
<dbReference type="PROSITE" id="PS51385">
    <property type="entry name" value="YJEF_N"/>
    <property type="match status" value="1"/>
</dbReference>
<dbReference type="GO" id="GO:0046872">
    <property type="term" value="F:metal ion binding"/>
    <property type="evidence" value="ECO:0007669"/>
    <property type="project" value="UniProtKB-UniRule"/>
</dbReference>
<keyword evidence="11 18" id="KW-0413">Isomerase</keyword>
<name>A0A433SG86_9BURK</name>
<keyword evidence="9 18" id="KW-0630">Potassium</keyword>
<comment type="similarity">
    <text evidence="18">Belongs to the NnrE/AIBP family.</text>
</comment>
<dbReference type="PIRSF" id="PIRSF017184">
    <property type="entry name" value="Nnr"/>
    <property type="match status" value="1"/>
</dbReference>
<accession>A0A433SG86</accession>
<keyword evidence="12 17" id="KW-0456">Lyase</keyword>
<dbReference type="SUPFAM" id="SSF53613">
    <property type="entry name" value="Ribokinase-like"/>
    <property type="match status" value="1"/>
</dbReference>
<dbReference type="Pfam" id="PF03853">
    <property type="entry name" value="YjeF_N"/>
    <property type="match status" value="1"/>
</dbReference>
<comment type="catalytic activity">
    <reaction evidence="1 18 19">
        <text>(6R)-NADHX = (6S)-NADHX</text>
        <dbReference type="Rhea" id="RHEA:32215"/>
        <dbReference type="ChEBI" id="CHEBI:64074"/>
        <dbReference type="ChEBI" id="CHEBI:64075"/>
        <dbReference type="EC" id="5.1.99.6"/>
    </reaction>
</comment>
<dbReference type="Pfam" id="PF01256">
    <property type="entry name" value="Carb_kinase"/>
    <property type="match status" value="1"/>
</dbReference>
<evidence type="ECO:0000256" key="17">
    <source>
        <dbReference type="HAMAP-Rule" id="MF_01965"/>
    </source>
</evidence>
<feature type="binding site" evidence="17">
    <location>
        <begin position="428"/>
        <end position="432"/>
    </location>
    <ligand>
        <name>AMP</name>
        <dbReference type="ChEBI" id="CHEBI:456215"/>
    </ligand>
</feature>
<evidence type="ECO:0000256" key="3">
    <source>
        <dbReference type="ARBA" id="ARBA00006001"/>
    </source>
</evidence>
<evidence type="ECO:0000256" key="19">
    <source>
        <dbReference type="PIRNR" id="PIRNR017184"/>
    </source>
</evidence>
<evidence type="ECO:0000256" key="13">
    <source>
        <dbReference type="ARBA" id="ARBA00023268"/>
    </source>
</evidence>
<feature type="binding site" evidence="18">
    <location>
        <begin position="83"/>
        <end position="87"/>
    </location>
    <ligand>
        <name>(6S)-NADPHX</name>
        <dbReference type="ChEBI" id="CHEBI:64076"/>
    </ligand>
</feature>
<comment type="similarity">
    <text evidence="4 19">In the C-terminal section; belongs to the NnrD/CARKD family.</text>
</comment>
<dbReference type="SUPFAM" id="SSF64153">
    <property type="entry name" value="YjeF N-terminal domain-like"/>
    <property type="match status" value="1"/>
</dbReference>
<comment type="function">
    <text evidence="14 19">Bifunctional enzyme that catalyzes the epimerization of the S- and R-forms of NAD(P)HX and the dehydration of the S-form of NAD(P)HX at the expense of ADP, which is converted to AMP. This allows the repair of both epimers of NAD(P)HX, a damaged form of NAD(P)H that is a result of enzymatic or heat-dependent hydration.</text>
</comment>
<feature type="domain" description="YjeF N-terminal" evidence="21">
    <location>
        <begin position="35"/>
        <end position="240"/>
    </location>
</feature>
<dbReference type="HAMAP" id="MF_01965">
    <property type="entry name" value="NADHX_dehydratase"/>
    <property type="match status" value="1"/>
</dbReference>
<comment type="function">
    <text evidence="18">Catalyzes the epimerization of the S- and R-forms of NAD(P)HX, a damaged form of NAD(P)H that is a result of enzymatic or heat-dependent hydration. This is a prerequisite for the S-specific NAD(P)H-hydrate dehydratase to allow the repair of both epimers of NAD(P)HX.</text>
</comment>
<feature type="binding site" evidence="18">
    <location>
        <position position="183"/>
    </location>
    <ligand>
        <name>(6S)-NADPHX</name>
        <dbReference type="ChEBI" id="CHEBI:64076"/>
    </ligand>
</feature>
<dbReference type="InterPro" id="IPR004443">
    <property type="entry name" value="YjeF_N_dom"/>
</dbReference>
<proteinExistence type="inferred from homology"/>
<keyword evidence="13" id="KW-0511">Multifunctional enzyme</keyword>
<feature type="binding site" evidence="18">
    <location>
        <position position="84"/>
    </location>
    <ligand>
        <name>K(+)</name>
        <dbReference type="ChEBI" id="CHEBI:29103"/>
    </ligand>
</feature>
<dbReference type="Gene3D" id="3.40.50.10260">
    <property type="entry name" value="YjeF N-terminal domain"/>
    <property type="match status" value="1"/>
</dbReference>
<comment type="catalytic activity">
    <reaction evidence="2 18 19">
        <text>(6R)-NADPHX = (6S)-NADPHX</text>
        <dbReference type="Rhea" id="RHEA:32227"/>
        <dbReference type="ChEBI" id="CHEBI:64076"/>
        <dbReference type="ChEBI" id="CHEBI:64077"/>
        <dbReference type="EC" id="5.1.99.6"/>
    </reaction>
</comment>
<evidence type="ECO:0000256" key="9">
    <source>
        <dbReference type="ARBA" id="ARBA00022958"/>
    </source>
</evidence>